<dbReference type="Pfam" id="PF02645">
    <property type="entry name" value="DegV"/>
    <property type="match status" value="1"/>
</dbReference>
<evidence type="ECO:0000256" key="1">
    <source>
        <dbReference type="ARBA" id="ARBA00023121"/>
    </source>
</evidence>
<sequence length="277" mass="29630">MKLAIVTDSVSDISPKIAKELNITVVPLTVIFGTDQFLDGVELSNSEFFKKLETDPNHPSTSQPSPEAFVKTYEKLLKEGYEILSVHVSAKLSGTINSAEQAIKSLDTNKIKIVDTGSASMAQGLVAMNAARAAKNAKSLDELADITETTAKKTNVFVAMDTMEFLRRGGRIGKARAMLGSILNIKPIITTEDGEIVPHSRARTIKKAISSMINDMGDKDQIIEVAVLHSTTPDLAQDVLTQINAQNLNNPGTITEIGPVVGTHAGPGCLAIAFTTK</sequence>
<dbReference type="GO" id="GO:0008289">
    <property type="term" value="F:lipid binding"/>
    <property type="evidence" value="ECO:0007669"/>
    <property type="project" value="UniProtKB-KW"/>
</dbReference>
<dbReference type="AlphaFoldDB" id="A0A382Q802"/>
<dbReference type="EMBL" id="UINC01112625">
    <property type="protein sequence ID" value="SVC81709.1"/>
    <property type="molecule type" value="Genomic_DNA"/>
</dbReference>
<evidence type="ECO:0000313" key="2">
    <source>
        <dbReference type="EMBL" id="SVC81709.1"/>
    </source>
</evidence>
<reference evidence="2" key="1">
    <citation type="submission" date="2018-05" db="EMBL/GenBank/DDBJ databases">
        <authorList>
            <person name="Lanie J.A."/>
            <person name="Ng W.-L."/>
            <person name="Kazmierczak K.M."/>
            <person name="Andrzejewski T.M."/>
            <person name="Davidsen T.M."/>
            <person name="Wayne K.J."/>
            <person name="Tettelin H."/>
            <person name="Glass J.I."/>
            <person name="Rusch D."/>
            <person name="Podicherti R."/>
            <person name="Tsui H.-C.T."/>
            <person name="Winkler M.E."/>
        </authorList>
    </citation>
    <scope>NUCLEOTIDE SEQUENCE</scope>
</reference>
<dbReference type="PROSITE" id="PS51482">
    <property type="entry name" value="DEGV"/>
    <property type="match status" value="1"/>
</dbReference>
<organism evidence="2">
    <name type="scientific">marine metagenome</name>
    <dbReference type="NCBI Taxonomy" id="408172"/>
    <lineage>
        <taxon>unclassified sequences</taxon>
        <taxon>metagenomes</taxon>
        <taxon>ecological metagenomes</taxon>
    </lineage>
</organism>
<proteinExistence type="predicted"/>
<accession>A0A382Q802</accession>
<evidence type="ECO:0008006" key="3">
    <source>
        <dbReference type="Google" id="ProtNLM"/>
    </source>
</evidence>
<dbReference type="SUPFAM" id="SSF82549">
    <property type="entry name" value="DAK1/DegV-like"/>
    <property type="match status" value="1"/>
</dbReference>
<dbReference type="InterPro" id="IPR043168">
    <property type="entry name" value="DegV_C"/>
</dbReference>
<keyword evidence="1" id="KW-0446">Lipid-binding</keyword>
<protein>
    <recommendedName>
        <fullName evidence="3">DegV family protein</fullName>
    </recommendedName>
</protein>
<name>A0A382Q802_9ZZZZ</name>
<dbReference type="Gene3D" id="3.30.1180.10">
    <property type="match status" value="1"/>
</dbReference>
<dbReference type="InterPro" id="IPR050270">
    <property type="entry name" value="DegV_domain_contain"/>
</dbReference>
<dbReference type="Gene3D" id="3.40.50.10170">
    <property type="match status" value="1"/>
</dbReference>
<dbReference type="InterPro" id="IPR003797">
    <property type="entry name" value="DegV"/>
</dbReference>
<dbReference type="PANTHER" id="PTHR33434">
    <property type="entry name" value="DEGV DOMAIN-CONTAINING PROTEIN DR_1986-RELATED"/>
    <property type="match status" value="1"/>
</dbReference>
<dbReference type="PANTHER" id="PTHR33434:SF2">
    <property type="entry name" value="FATTY ACID-BINDING PROTEIN TM_1468"/>
    <property type="match status" value="1"/>
</dbReference>
<dbReference type="NCBIfam" id="TIGR00762">
    <property type="entry name" value="DegV"/>
    <property type="match status" value="1"/>
</dbReference>
<gene>
    <name evidence="2" type="ORF">METZ01_LOCUS334563</name>
</gene>